<evidence type="ECO:0000313" key="1">
    <source>
        <dbReference type="EMBL" id="RQP25802.1"/>
    </source>
</evidence>
<dbReference type="Proteomes" id="UP000267464">
    <property type="component" value="Unassembled WGS sequence"/>
</dbReference>
<evidence type="ECO:0008006" key="3">
    <source>
        <dbReference type="Google" id="ProtNLM"/>
    </source>
</evidence>
<dbReference type="Gene3D" id="3.10.620.30">
    <property type="match status" value="1"/>
</dbReference>
<reference evidence="1 2" key="1">
    <citation type="submission" date="2018-08" db="EMBL/GenBank/DDBJ databases">
        <authorList>
            <person name="Khan S.A."/>
            <person name="Jeon C.O."/>
            <person name="Chun B.H."/>
            <person name="Jeong S.E."/>
        </authorList>
    </citation>
    <scope>NUCLEOTIDE SEQUENCE [LARGE SCALE GENOMIC DNA]</scope>
    <source>
        <strain evidence="1 2">S-16</strain>
    </source>
</reference>
<protein>
    <recommendedName>
        <fullName evidence="3">Transglutaminase-like domain-containing protein</fullName>
    </recommendedName>
</protein>
<comment type="caution">
    <text evidence="1">The sequence shown here is derived from an EMBL/GenBank/DDBJ whole genome shotgun (WGS) entry which is preliminary data.</text>
</comment>
<gene>
    <name evidence="1" type="ORF">DZC73_01675</name>
</gene>
<accession>A0A3N7J4N9</accession>
<proteinExistence type="predicted"/>
<keyword evidence="2" id="KW-1185">Reference proteome</keyword>
<name>A0A3N7J4N9_9BURK</name>
<dbReference type="EMBL" id="QUSW01000001">
    <property type="protein sequence ID" value="RQP25802.1"/>
    <property type="molecule type" value="Genomic_DNA"/>
</dbReference>
<organism evidence="1 2">
    <name type="scientific">Piscinibacter terrae</name>
    <dbReference type="NCBI Taxonomy" id="2496871"/>
    <lineage>
        <taxon>Bacteria</taxon>
        <taxon>Pseudomonadati</taxon>
        <taxon>Pseudomonadota</taxon>
        <taxon>Betaproteobacteria</taxon>
        <taxon>Burkholderiales</taxon>
        <taxon>Sphaerotilaceae</taxon>
        <taxon>Piscinibacter</taxon>
    </lineage>
</organism>
<dbReference type="OrthoDB" id="9757917at2"/>
<sequence>MPAPSVTLRLDNPSEPPITIALGPNFQAEAMRWSYIARNRDRWTSGTDPGQGDSGPLQAYLTTQQLQKIADARLIEVGIPASAREAEDWPLRVFPWEYALSAATRGLRSRPLTVIRHQQTERAKATEAVRLNNARSIESAPGRLSQYYDTAAEGNLMLSSMGLETSSERHLCNPTRTVLEYWVRAKAPSVIHLAGVDSHQAVSLLGLEAEHPARSLHDGYALKSPTDTDVIDLVEAEDLAGLLCGGEPKPDLVVCNLYNSASRIAARCVALGAKFAVGYHDVIEDGLAMIFCSALYQRLAETQGDMLEAFEAAVAALRRQPGSLRGACIVLWSSVSLIEAKHAPKKPPRRTASPSSRARTLADIAPRDRIRVERSPKPQVNYSLLHNKQSPFRSLQVFRNNVEGAIRDIRVTVDLNAGEGSFPFSMSFDLAEGESGRDLTSEIVLPLTSALIRTQSEPIQSSLRLHVTCEGQTVKEETFRVGLAPVDEWQDGEKDEWRWLPSFVLPRDPAVSRIIDSAQGILCALADDPTAGFDGYQSLGQGRTEAERFGNVDKQVQAIWYAVLNAHGVSYINPPPSYGNYTQRLRTPSQLLAERRGTCIDLALLLAACLEYVDIYPVIFLLTGHAFTGYWRSDGMHSEFLDMHGLELVFGANGPDGDTVNSGGSSAINNPGYVLGQSQHQEVRQRVYQRHLIPLEATWLTNRGGFESAATEGKNNLRRVSEFAAMIDVRLARDRGVTPLPLLGAKG</sequence>
<reference evidence="1 2" key="2">
    <citation type="submission" date="2018-12" db="EMBL/GenBank/DDBJ databases">
        <title>Rhizobacter gummiphilus sp. nov., a rubber-degrading bacterium isolated from the soil of a botanical garden in Japan.</title>
        <authorList>
            <person name="Shunsuke S.S."/>
        </authorList>
    </citation>
    <scope>NUCLEOTIDE SEQUENCE [LARGE SCALE GENOMIC DNA]</scope>
    <source>
        <strain evidence="1 2">S-16</strain>
    </source>
</reference>
<dbReference type="RefSeq" id="WP_124538462.1">
    <property type="nucleotide sequence ID" value="NZ_QUSW01000001.1"/>
</dbReference>
<evidence type="ECO:0000313" key="2">
    <source>
        <dbReference type="Proteomes" id="UP000267464"/>
    </source>
</evidence>
<dbReference type="AlphaFoldDB" id="A0A3N7J4N9"/>